<name>A0ABR1K3B7_9AGAR</name>
<comment type="caution">
    <text evidence="3">The sequence shown here is derived from an EMBL/GenBank/DDBJ whole genome shotgun (WGS) entry which is preliminary data.</text>
</comment>
<gene>
    <name evidence="3" type="ORF">VKT23_000016</name>
</gene>
<keyword evidence="2" id="KW-0812">Transmembrane</keyword>
<evidence type="ECO:0000313" key="4">
    <source>
        <dbReference type="Proteomes" id="UP001498398"/>
    </source>
</evidence>
<evidence type="ECO:0000313" key="3">
    <source>
        <dbReference type="EMBL" id="KAK7471914.1"/>
    </source>
</evidence>
<protein>
    <submittedName>
        <fullName evidence="3">Uncharacterized protein</fullName>
    </submittedName>
</protein>
<feature type="compositionally biased region" description="Polar residues" evidence="1">
    <location>
        <begin position="321"/>
        <end position="332"/>
    </location>
</feature>
<proteinExistence type="predicted"/>
<accession>A0ABR1K3B7</accession>
<sequence>MVLLPYNITLSSQTAYGISYSPSRNGNISTGWNVSYSDGVRDMDYGNPVGVGVDQHRTSFAGATMELDWTGTAVYLYGSAEAGSYTISVDNENVDVEPGGGLLGSKSGLDYGAHTVKLEVTGGSVVAFQHADVTIGVGYSGSEIKNETIKAVNNGSQNDFFTYSSNPSGGTEGWNVEVQEFKPMPDGSTRALDQQMRTNAGGATVSFTLTNTSAFFLWGAVNNDHTPKIATLSSQKDGQLKNVSIDDSSSIFDFTQVLYWESDLDRNETYTVQITNVDNSKYFSFSSLDIIDGGNPGANKTKSSPTLTTDTGSTTSSGNSAENSQSATTLPQHSTKLGTGAVAGIAVGGAAAALIILAALFAICRRRRNARNKSPTASPITPFISTNTSGSGLTATIRETDSGPVFLPPRYDDRWASSSGEFSSNSQTQTFNETVVAQYNGMRNKDASKEKKSSRRLFNKKKDNV</sequence>
<keyword evidence="2" id="KW-0472">Membrane</keyword>
<reference evidence="3 4" key="1">
    <citation type="submission" date="2024-01" db="EMBL/GenBank/DDBJ databases">
        <title>A draft genome for the cacao thread blight pathogen Marasmiellus scandens.</title>
        <authorList>
            <person name="Baruah I.K."/>
            <person name="Leung J."/>
            <person name="Bukari Y."/>
            <person name="Amoako-Attah I."/>
            <person name="Meinhardt L.W."/>
            <person name="Bailey B.A."/>
            <person name="Cohen S.P."/>
        </authorList>
    </citation>
    <scope>NUCLEOTIDE SEQUENCE [LARGE SCALE GENOMIC DNA]</scope>
    <source>
        <strain evidence="3 4">GH-19</strain>
    </source>
</reference>
<feature type="transmembrane region" description="Helical" evidence="2">
    <location>
        <begin position="341"/>
        <end position="364"/>
    </location>
</feature>
<feature type="compositionally biased region" description="Low complexity" evidence="1">
    <location>
        <begin position="303"/>
        <end position="320"/>
    </location>
</feature>
<dbReference type="EMBL" id="JBANRG010000001">
    <property type="protein sequence ID" value="KAK7471914.1"/>
    <property type="molecule type" value="Genomic_DNA"/>
</dbReference>
<keyword evidence="2" id="KW-1133">Transmembrane helix</keyword>
<evidence type="ECO:0000256" key="1">
    <source>
        <dbReference type="SAM" id="MobiDB-lite"/>
    </source>
</evidence>
<keyword evidence="4" id="KW-1185">Reference proteome</keyword>
<organism evidence="3 4">
    <name type="scientific">Marasmiellus scandens</name>
    <dbReference type="NCBI Taxonomy" id="2682957"/>
    <lineage>
        <taxon>Eukaryota</taxon>
        <taxon>Fungi</taxon>
        <taxon>Dikarya</taxon>
        <taxon>Basidiomycota</taxon>
        <taxon>Agaricomycotina</taxon>
        <taxon>Agaricomycetes</taxon>
        <taxon>Agaricomycetidae</taxon>
        <taxon>Agaricales</taxon>
        <taxon>Marasmiineae</taxon>
        <taxon>Omphalotaceae</taxon>
        <taxon>Marasmiellus</taxon>
    </lineage>
</organism>
<feature type="region of interest" description="Disordered" evidence="1">
    <location>
        <begin position="441"/>
        <end position="465"/>
    </location>
</feature>
<feature type="region of interest" description="Disordered" evidence="1">
    <location>
        <begin position="294"/>
        <end position="332"/>
    </location>
</feature>
<evidence type="ECO:0000256" key="2">
    <source>
        <dbReference type="SAM" id="Phobius"/>
    </source>
</evidence>
<dbReference type="Proteomes" id="UP001498398">
    <property type="component" value="Unassembled WGS sequence"/>
</dbReference>
<dbReference type="Gene3D" id="2.60.120.260">
    <property type="entry name" value="Galactose-binding domain-like"/>
    <property type="match status" value="1"/>
</dbReference>